<evidence type="ECO:0000313" key="10">
    <source>
        <dbReference type="EMBL" id="KEO61294.1"/>
    </source>
</evidence>
<feature type="binding site" evidence="8">
    <location>
        <begin position="106"/>
        <end position="107"/>
    </location>
    <ligand>
        <name>substrate</name>
    </ligand>
</feature>
<comment type="similarity">
    <text evidence="2 8">Belongs to the diaminopimelate epimerase family.</text>
</comment>
<dbReference type="InterPro" id="IPR001653">
    <property type="entry name" value="DAP_epimerase_DapF"/>
</dbReference>
<dbReference type="PANTHER" id="PTHR31689">
    <property type="entry name" value="DIAMINOPIMELATE EPIMERASE, CHLOROPLASTIC"/>
    <property type="match status" value="1"/>
</dbReference>
<evidence type="ECO:0000256" key="9">
    <source>
        <dbReference type="PROSITE-ProRule" id="PRU10125"/>
    </source>
</evidence>
<keyword evidence="5 8" id="KW-0457">Lysine biosynthesis</keyword>
<comment type="subunit">
    <text evidence="8">Homodimer.</text>
</comment>
<evidence type="ECO:0000256" key="4">
    <source>
        <dbReference type="ARBA" id="ARBA00022605"/>
    </source>
</evidence>
<keyword evidence="4 8" id="KW-0028">Amino-acid biosynthesis</keyword>
<accession>A0A074JXS4</accession>
<evidence type="ECO:0000256" key="8">
    <source>
        <dbReference type="HAMAP-Rule" id="MF_00197"/>
    </source>
</evidence>
<comment type="function">
    <text evidence="8">Catalyzes the stereoinversion of LL-2,6-diaminopimelate (L,L-DAP) to meso-diaminopimelate (meso-DAP), a precursor of L-lysine and an essential component of the bacterial peptidoglycan.</text>
</comment>
<feature type="active site" description="Proton acceptor" evidence="8">
    <location>
        <position position="242"/>
    </location>
</feature>
<feature type="site" description="Could be important to modulate the pK values of the two catalytic cysteine residues" evidence="8">
    <location>
        <position position="233"/>
    </location>
</feature>
<feature type="binding site" evidence="8">
    <location>
        <position position="96"/>
    </location>
    <ligand>
        <name>substrate</name>
    </ligand>
</feature>
<evidence type="ECO:0000256" key="1">
    <source>
        <dbReference type="ARBA" id="ARBA00005196"/>
    </source>
</evidence>
<feature type="active site" description="Proton donor" evidence="8">
    <location>
        <position position="105"/>
    </location>
</feature>
<dbReference type="SUPFAM" id="SSF54506">
    <property type="entry name" value="Diaminopimelate epimerase-like"/>
    <property type="match status" value="2"/>
</dbReference>
<dbReference type="Gene3D" id="3.10.310.10">
    <property type="entry name" value="Diaminopimelate Epimerase, Chain A, domain 1"/>
    <property type="match status" value="2"/>
</dbReference>
<dbReference type="NCBIfam" id="TIGR00652">
    <property type="entry name" value="DapF"/>
    <property type="match status" value="1"/>
</dbReference>
<dbReference type="eggNOG" id="COG0253">
    <property type="taxonomic scope" value="Bacteria"/>
</dbReference>
<evidence type="ECO:0000256" key="7">
    <source>
        <dbReference type="ARBA" id="ARBA00051712"/>
    </source>
</evidence>
<feature type="binding site" evidence="8">
    <location>
        <begin position="233"/>
        <end position="234"/>
    </location>
    <ligand>
        <name>substrate</name>
    </ligand>
</feature>
<dbReference type="EMBL" id="AUNB01000002">
    <property type="protein sequence ID" value="KEO61294.1"/>
    <property type="molecule type" value="Genomic_DNA"/>
</dbReference>
<comment type="catalytic activity">
    <reaction evidence="7 8">
        <text>(2S,6S)-2,6-diaminopimelate = meso-2,6-diaminopimelate</text>
        <dbReference type="Rhea" id="RHEA:15393"/>
        <dbReference type="ChEBI" id="CHEBI:57609"/>
        <dbReference type="ChEBI" id="CHEBI:57791"/>
        <dbReference type="EC" id="5.1.1.7"/>
    </reaction>
</comment>
<dbReference type="GO" id="GO:0008837">
    <property type="term" value="F:diaminopimelate epimerase activity"/>
    <property type="evidence" value="ECO:0007669"/>
    <property type="project" value="UniProtKB-UniRule"/>
</dbReference>
<protein>
    <recommendedName>
        <fullName evidence="3 8">Diaminopimelate epimerase</fullName>
        <shortName evidence="8">DAP epimerase</shortName>
        <ecNumber evidence="3 8">5.1.1.7</ecNumber>
    </recommendedName>
    <alternativeName>
        <fullName evidence="8">PLP-independent amino acid racemase</fullName>
    </alternativeName>
</protein>
<feature type="binding site" evidence="8">
    <location>
        <begin position="243"/>
        <end position="244"/>
    </location>
    <ligand>
        <name>substrate</name>
    </ligand>
</feature>
<evidence type="ECO:0000256" key="5">
    <source>
        <dbReference type="ARBA" id="ARBA00023154"/>
    </source>
</evidence>
<organism evidence="10 11">
    <name type="scientific">Thioclava indica</name>
    <dbReference type="NCBI Taxonomy" id="1353528"/>
    <lineage>
        <taxon>Bacteria</taxon>
        <taxon>Pseudomonadati</taxon>
        <taxon>Pseudomonadota</taxon>
        <taxon>Alphaproteobacteria</taxon>
        <taxon>Rhodobacterales</taxon>
        <taxon>Paracoccaceae</taxon>
        <taxon>Thioclava</taxon>
    </lineage>
</organism>
<dbReference type="UniPathway" id="UPA00034">
    <property type="reaction ID" value="UER00025"/>
</dbReference>
<dbReference type="STRING" id="1353528.DT23_09380"/>
<evidence type="ECO:0000256" key="2">
    <source>
        <dbReference type="ARBA" id="ARBA00010219"/>
    </source>
</evidence>
<feature type="binding site" evidence="8">
    <location>
        <position position="182"/>
    </location>
    <ligand>
        <name>substrate</name>
    </ligand>
</feature>
<feature type="binding site" evidence="8">
    <location>
        <position position="78"/>
    </location>
    <ligand>
        <name>substrate</name>
    </ligand>
</feature>
<dbReference type="EC" id="5.1.1.7" evidence="3 8"/>
<keyword evidence="11" id="KW-1185">Reference proteome</keyword>
<comment type="caution">
    <text evidence="10">The sequence shown here is derived from an EMBL/GenBank/DDBJ whole genome shotgun (WGS) entry which is preliminary data.</text>
</comment>
<comment type="pathway">
    <text evidence="1 8">Amino-acid biosynthesis; L-lysine biosynthesis via DAP pathway; DL-2,6-diaminopimelate from LL-2,6-diaminopimelate: step 1/1.</text>
</comment>
<sequence length="303" mass="32469">MGVKAKNSQKLHVWKKPWRGRISRAMNNTQNTADLPFMKMHGLGNDFVVIDAREGADPVTPALARALGDRHRGVGFDQLAVIRPGQGTDFTLDFWNSDGSRAGACGNATRCVSDYMMRQLGRDQVTLTTERGQLAALRRTDGLVSVNMGAPILEATLIPLAASADPAHLPLDGDPIAVGMGNPHCIFFVADAETVDVAGLGPVIEHDPMFPERTNVEFAALIGPDHLRMRVWERGAGITLACGSGTCATAVAANLRGLTGKHVLVDVDGGQLEIDWREDGVWMTGPVAHVFDATLTPDFLATL</sequence>
<keyword evidence="8" id="KW-0963">Cytoplasm</keyword>
<feature type="active site" evidence="9">
    <location>
        <position position="105"/>
    </location>
</feature>
<dbReference type="GO" id="GO:0005829">
    <property type="term" value="C:cytosol"/>
    <property type="evidence" value="ECO:0007669"/>
    <property type="project" value="TreeGrafter"/>
</dbReference>
<evidence type="ECO:0000256" key="3">
    <source>
        <dbReference type="ARBA" id="ARBA00013080"/>
    </source>
</evidence>
<dbReference type="InterPro" id="IPR018510">
    <property type="entry name" value="DAP_epimerase_AS"/>
</dbReference>
<feature type="binding site" evidence="8">
    <location>
        <position position="215"/>
    </location>
    <ligand>
        <name>substrate</name>
    </ligand>
</feature>
<dbReference type="PANTHER" id="PTHR31689:SF0">
    <property type="entry name" value="DIAMINOPIMELATE EPIMERASE"/>
    <property type="match status" value="1"/>
</dbReference>
<gene>
    <name evidence="8" type="primary">dapF</name>
    <name evidence="10" type="ORF">DT23_09380</name>
</gene>
<reference evidence="10 11" key="1">
    <citation type="journal article" date="2015" name="Antonie Van Leeuwenhoek">
        <title>Thioclava indica sp. nov., isolated from surface seawater of the Indian Ocean.</title>
        <authorList>
            <person name="Liu Y."/>
            <person name="Lai Q."/>
            <person name="Du J."/>
            <person name="Xu H."/>
            <person name="Jiang L."/>
            <person name="Shao Z."/>
        </authorList>
    </citation>
    <scope>NUCLEOTIDE SEQUENCE [LARGE SCALE GENOMIC DNA]</scope>
    <source>
        <strain evidence="10 11">DT23-4</strain>
    </source>
</reference>
<dbReference type="Proteomes" id="UP000027471">
    <property type="component" value="Unassembled WGS sequence"/>
</dbReference>
<evidence type="ECO:0000313" key="11">
    <source>
        <dbReference type="Proteomes" id="UP000027471"/>
    </source>
</evidence>
<dbReference type="PROSITE" id="PS01326">
    <property type="entry name" value="DAP_EPIMERASE"/>
    <property type="match status" value="1"/>
</dbReference>
<proteinExistence type="inferred from homology"/>
<evidence type="ECO:0000256" key="6">
    <source>
        <dbReference type="ARBA" id="ARBA00023235"/>
    </source>
</evidence>
<dbReference type="AlphaFoldDB" id="A0A074JXS4"/>
<feature type="binding site" evidence="8">
    <location>
        <position position="45"/>
    </location>
    <ligand>
        <name>substrate</name>
    </ligand>
</feature>
<dbReference type="GO" id="GO:0009089">
    <property type="term" value="P:lysine biosynthetic process via diaminopimelate"/>
    <property type="evidence" value="ECO:0007669"/>
    <property type="project" value="UniProtKB-UniRule"/>
</dbReference>
<keyword evidence="6 8" id="KW-0413">Isomerase</keyword>
<dbReference type="HAMAP" id="MF_00197">
    <property type="entry name" value="DAP_epimerase"/>
    <property type="match status" value="1"/>
</dbReference>
<comment type="subcellular location">
    <subcellularLocation>
        <location evidence="8">Cytoplasm</location>
    </subcellularLocation>
</comment>
<dbReference type="Pfam" id="PF01678">
    <property type="entry name" value="DAP_epimerase"/>
    <property type="match status" value="2"/>
</dbReference>
<name>A0A074JXS4_9RHOB</name>
<feature type="site" description="Could be important to modulate the pK values of the two catalytic cysteine residues" evidence="8">
    <location>
        <position position="184"/>
    </location>
</feature>